<reference evidence="1" key="1">
    <citation type="journal article" date="2023" name="G3 (Bethesda)">
        <title>A reference genome for the long-term kleptoplast-retaining sea slug Elysia crispata morphotype clarki.</title>
        <authorList>
            <person name="Eastman K.E."/>
            <person name="Pendleton A.L."/>
            <person name="Shaikh M.A."/>
            <person name="Suttiyut T."/>
            <person name="Ogas R."/>
            <person name="Tomko P."/>
            <person name="Gavelis G."/>
            <person name="Widhalm J.R."/>
            <person name="Wisecaver J.H."/>
        </authorList>
    </citation>
    <scope>NUCLEOTIDE SEQUENCE</scope>
    <source>
        <strain evidence="1">ECLA1</strain>
    </source>
</reference>
<keyword evidence="2" id="KW-1185">Reference proteome</keyword>
<comment type="caution">
    <text evidence="1">The sequence shown here is derived from an EMBL/GenBank/DDBJ whole genome shotgun (WGS) entry which is preliminary data.</text>
</comment>
<sequence>MTILIIIPCYKRDSVGIREKPFYSLVRRILQPLKSMTILIIIPCYKRDSVGIREKPLDRIILSPVRGACRSRNPQHKPRITCWLAATLSFVDVITQGFRRLACFILLADSLGNWYEVMLHTADF</sequence>
<organism evidence="1 2">
    <name type="scientific">Elysia crispata</name>
    <name type="common">lettuce slug</name>
    <dbReference type="NCBI Taxonomy" id="231223"/>
    <lineage>
        <taxon>Eukaryota</taxon>
        <taxon>Metazoa</taxon>
        <taxon>Spiralia</taxon>
        <taxon>Lophotrochozoa</taxon>
        <taxon>Mollusca</taxon>
        <taxon>Gastropoda</taxon>
        <taxon>Heterobranchia</taxon>
        <taxon>Euthyneura</taxon>
        <taxon>Panpulmonata</taxon>
        <taxon>Sacoglossa</taxon>
        <taxon>Placobranchoidea</taxon>
        <taxon>Plakobranchidae</taxon>
        <taxon>Elysia</taxon>
    </lineage>
</organism>
<protein>
    <submittedName>
        <fullName evidence="1">Uncharacterized protein</fullName>
    </submittedName>
</protein>
<dbReference type="AlphaFoldDB" id="A0AAE0YJW6"/>
<accession>A0AAE0YJW6</accession>
<gene>
    <name evidence="1" type="ORF">RRG08_015524</name>
</gene>
<name>A0AAE0YJW6_9GAST</name>
<proteinExistence type="predicted"/>
<dbReference type="EMBL" id="JAWDGP010006085">
    <property type="protein sequence ID" value="KAK3747412.1"/>
    <property type="molecule type" value="Genomic_DNA"/>
</dbReference>
<dbReference type="Proteomes" id="UP001283361">
    <property type="component" value="Unassembled WGS sequence"/>
</dbReference>
<evidence type="ECO:0000313" key="2">
    <source>
        <dbReference type="Proteomes" id="UP001283361"/>
    </source>
</evidence>
<evidence type="ECO:0000313" key="1">
    <source>
        <dbReference type="EMBL" id="KAK3747412.1"/>
    </source>
</evidence>